<sequence length="2144" mass="231953">MKRRGRVRTSLVSFCMAIVIALQSVTFSAAAYAENASDGFGTAAEPSSVSEAVYAAPDEPSSVPEAVYAPPVNFALMAADPKDKTAVLVNANPTFNLTVKQGDPAVVIQPGGEINGRDNFTIALNDIAVPTQGDYPSAPPDTVIQQGDYAVLDKTTYFPEVNLTPAGPMPITQGSLKIATVQFFDDSIKITFDGAGVYDGGRNSVKIGFSANAKAADQTPGGGGEANIFGDGYKFKNSALVPEYTIVASSLSNGGYDSGINNPSFQEGAITWRAVVTATDKDDKTIPMPLDGLTFSDELANVGVYVPGSFLVDGIAADPAFAADRTLSYKFPEVSTKENVKSKAAITFKTWIPKKAYYNEKNGNFADQYGWYRIDNAAKLLDDTADMKALSNTHRIAIRPNWIAVSGKPSKSGNDTLITWTVVVNQRINNNSVLSKSGLQNVKIADKLPDGTDFVSATYKNGDNGTNTPITRNAAGEYDIGTVIGGKLDGPLYMTVVTRVTDSSKATFDYTARANWELNVMDEGTAIQNNDATDWTAPAAVVETAQVKIGAHAFTKSAATTTALHNIAGTKWTINLTLQYNLDAPVVYDLLIHGGSLDVLNNLDDANYDKIPKTTLDAIRSQIDDKQLWQKYREGTLTVNSGGLTGKVIPLTVDGEPVADLIKVTGYKGDVPGSVSFEAITTNPDNLFSQENAGNTWSNRALLFDGDDYMSRAEANTSNYVRMLNKEMLYANTVGVEGVAADWNRNYYGQYSGSIWTRSILVNDPNWYTDNSRPDNYILAGYDRKDRTVTFRLAVNMPGFNTEEMAKDGGTRVASDIKLVDTLPDGWEFVDLAPGEAYRLYKGGTGYRTDGKGGNGRYAQAVSEISAGTPQHVVSFSKNGNVGTFTFSKLESPYVILVKARPTNAKLATYQIGNNDAGENQAEFSMKWGDKSYSTTEKHRIIVPVQSLSKTAKKPVSGVQEWTVNYTPPFKMEKGVYLLDTLAKGLKLRKNAEGGLSLEPSDIAVYPGKMKPDGSLERDGGPLNLADPNSEVKVTAGTDPATGGSTLRFDFADPNKFYQIVYQTESQGMQPGTAGNSIKLMGDDTLPPIEAQSSIMLDANDVAGSANENGLLYLLKIGPDEKTPLKDVKFKLYNPDGTPAKDMNNDEMEEKTTGPDGKTSFIIQVPGDYLLKQTYIDPDTYLPTTTVYRVRVIDAPGKPVLVDGQKVDSNNPLKVPTPAQGKLTITNKVEGNGSDLGKVFEYTVIFTGEGKDGEYTYKKPDNTFGTIKSGDKINLKNGESATLPALPAGLTYTVTEADYTTVDGYTTEPETREYSGTIVNKNDHKADFVNKRNVHNLIVSNTVTGIGAERDKPFKYTVTFDGTGKGQTYNYEHSDGKTGTITSGGTFELKHGETFKIKDLPDNLKYTITQDGYKNDGYATTPETLVDEGVMAGADREADFSNERTVNKLTISNTVMGNGGDKTKEFEYTVIFEDTGKDGSYAYTKSDGKTNTPGTIKSGESFTLKDGETLEIVGLPKDLKYTVTQKDYTTDEYVTTPEERHYTGVMVGKDEVAPFTNVRVIEGGLIISNTVKGKDDDKKKPFTYTVTFTGEGADKSYSYEKSDGSKGTITSGDTFELTDGQTFVVQGLPTYLKYSVTQGDYSKDGYVTDPVSFERTGTIPEKKVAEAHFVNTRPYLEGVLRDNNTGEIIPNAEIIVTNKKTNETQKIRTNEKGEYSVPAAADTDYTITYTKWYQASGKDVPVEFTQKANVDGSVKDETVPADITAVGIVLFKQLDGTTELFNESFTSNMRIYLKDKNNKYIEENGKPKAFPMASNGTFSVEGLSEQKYTMEVRYQAETGEELLIKVTQLDVKADGELNISEELVDPYGTVYDETTGNATTGKKIEGAKVTLYYANTQRNVEKGRIPDTKVTLPPFPNFPPHDNASPEQDSDANGFYAYMVFPEADYYLIVTKDGYETYRSDTISVDFDIVKHDVPMKPIRSGGGSGGGGGGNGPEPEPEPGKPQPQNPVSGNGDSRSDNDVNGADNVGTPVDDSNTETGNVNSPTDDGNADIPTDNSNTEVGNVDIPSDNSNTEVGNVGIPSDNSKPETGSVDIPTGNGSSELDDVPQTGDNSAPPTFYMALALMSLITIGLCLLGSKKKKHIQ</sequence>
<dbReference type="Pfam" id="PF17802">
    <property type="entry name" value="SpaA"/>
    <property type="match status" value="1"/>
</dbReference>
<gene>
    <name evidence="6" type="ORF">GNQ08_19685</name>
</gene>
<comment type="caution">
    <text evidence="6">The sequence shown here is derived from an EMBL/GenBank/DDBJ whole genome shotgun (WGS) entry which is preliminary data.</text>
</comment>
<evidence type="ECO:0000256" key="3">
    <source>
        <dbReference type="SAM" id="SignalP"/>
    </source>
</evidence>
<proteinExistence type="predicted"/>
<keyword evidence="2" id="KW-0812">Transmembrane</keyword>
<keyword evidence="2" id="KW-1133">Transmembrane helix</keyword>
<feature type="compositionally biased region" description="Polar residues" evidence="1">
    <location>
        <begin position="2032"/>
        <end position="2046"/>
    </location>
</feature>
<feature type="compositionally biased region" description="Gly residues" evidence="1">
    <location>
        <begin position="1981"/>
        <end position="1993"/>
    </location>
</feature>
<evidence type="ECO:0000259" key="4">
    <source>
        <dbReference type="Pfam" id="PF17802"/>
    </source>
</evidence>
<feature type="chain" id="PRO_5039401320" evidence="3">
    <location>
        <begin position="32"/>
        <end position="2144"/>
    </location>
</feature>
<keyword evidence="3" id="KW-0732">Signal</keyword>
<evidence type="ECO:0000259" key="5">
    <source>
        <dbReference type="Pfam" id="PF24547"/>
    </source>
</evidence>
<feature type="transmembrane region" description="Helical" evidence="2">
    <location>
        <begin position="2118"/>
        <end position="2137"/>
    </location>
</feature>
<feature type="domain" description="DUF7601" evidence="5">
    <location>
        <begin position="1335"/>
        <end position="1444"/>
    </location>
</feature>
<dbReference type="Gene3D" id="2.60.40.1120">
    <property type="entry name" value="Carboxypeptidase-like, regulatory domain"/>
    <property type="match status" value="2"/>
</dbReference>
<dbReference type="InterPro" id="IPR055382">
    <property type="entry name" value="DUF7601"/>
</dbReference>
<feature type="region of interest" description="Disordered" evidence="1">
    <location>
        <begin position="1136"/>
        <end position="1159"/>
    </location>
</feature>
<dbReference type="Pfam" id="PF13620">
    <property type="entry name" value="CarboxypepD_reg"/>
    <property type="match status" value="1"/>
</dbReference>
<feature type="domain" description="DUF7601" evidence="5">
    <location>
        <begin position="1221"/>
        <end position="1332"/>
    </location>
</feature>
<feature type="region of interest" description="Disordered" evidence="1">
    <location>
        <begin position="1976"/>
        <end position="2116"/>
    </location>
</feature>
<dbReference type="SUPFAM" id="SSF49464">
    <property type="entry name" value="Carboxypeptidase regulatory domain-like"/>
    <property type="match status" value="1"/>
</dbReference>
<dbReference type="EMBL" id="WNZZ01000016">
    <property type="protein sequence ID" value="MUG24597.1"/>
    <property type="molecule type" value="Genomic_DNA"/>
</dbReference>
<feature type="signal peptide" evidence="3">
    <location>
        <begin position="1"/>
        <end position="31"/>
    </location>
</feature>
<dbReference type="InterPro" id="IPR008969">
    <property type="entry name" value="CarboxyPept-like_regulatory"/>
</dbReference>
<dbReference type="Gene3D" id="2.60.40.1140">
    <property type="entry name" value="Collagen-binding surface protein Cna, B-type domain"/>
    <property type="match status" value="4"/>
</dbReference>
<name>A0A6N8EWY4_PAEMA</name>
<reference evidence="6 7" key="1">
    <citation type="submission" date="2019-11" db="EMBL/GenBank/DDBJ databases">
        <title>Draft genome sequences of five Paenibacillus species of dairy origin.</title>
        <authorList>
            <person name="Olajide A.M."/>
            <person name="Chen S."/>
            <person name="Lapointe G."/>
        </authorList>
    </citation>
    <scope>NUCLEOTIDE SEQUENCE [LARGE SCALE GENOMIC DNA]</scope>
    <source>
        <strain evidence="6 7">3CT49</strain>
    </source>
</reference>
<organism evidence="6 7">
    <name type="scientific">Paenibacillus macerans</name>
    <name type="common">Bacillus macerans</name>
    <dbReference type="NCBI Taxonomy" id="44252"/>
    <lineage>
        <taxon>Bacteria</taxon>
        <taxon>Bacillati</taxon>
        <taxon>Bacillota</taxon>
        <taxon>Bacilli</taxon>
        <taxon>Bacillales</taxon>
        <taxon>Paenibacillaceae</taxon>
        <taxon>Paenibacillus</taxon>
    </lineage>
</organism>
<feature type="domain" description="SpaA-like prealbumin fold" evidence="4">
    <location>
        <begin position="1114"/>
        <end position="1192"/>
    </location>
</feature>
<evidence type="ECO:0000256" key="2">
    <source>
        <dbReference type="SAM" id="Phobius"/>
    </source>
</evidence>
<dbReference type="InterPro" id="IPR041033">
    <property type="entry name" value="SpaA_PFL_dom_1"/>
</dbReference>
<dbReference type="Gene3D" id="2.60.40.10">
    <property type="entry name" value="Immunoglobulins"/>
    <property type="match status" value="1"/>
</dbReference>
<dbReference type="Proteomes" id="UP000442469">
    <property type="component" value="Unassembled WGS sequence"/>
</dbReference>
<feature type="domain" description="DUF7601" evidence="5">
    <location>
        <begin position="1448"/>
        <end position="1558"/>
    </location>
</feature>
<evidence type="ECO:0000313" key="7">
    <source>
        <dbReference type="Proteomes" id="UP000442469"/>
    </source>
</evidence>
<keyword evidence="2" id="KW-0472">Membrane</keyword>
<dbReference type="InterPro" id="IPR013783">
    <property type="entry name" value="Ig-like_fold"/>
</dbReference>
<protein>
    <submittedName>
        <fullName evidence="6">LPS biosynthesis protein</fullName>
    </submittedName>
</protein>
<evidence type="ECO:0000256" key="1">
    <source>
        <dbReference type="SAM" id="MobiDB-lite"/>
    </source>
</evidence>
<accession>A0A6N8EWY4</accession>
<feature type="domain" description="DUF7601" evidence="5">
    <location>
        <begin position="1563"/>
        <end position="1673"/>
    </location>
</feature>
<evidence type="ECO:0000313" key="6">
    <source>
        <dbReference type="EMBL" id="MUG24597.1"/>
    </source>
</evidence>
<dbReference type="RefSeq" id="WP_155620628.1">
    <property type="nucleotide sequence ID" value="NZ_BOSD01000021.1"/>
</dbReference>
<dbReference type="Pfam" id="PF24547">
    <property type="entry name" value="DUF7601"/>
    <property type="match status" value="4"/>
</dbReference>